<accession>A0ABT6YS76</accession>
<organism evidence="6 7">
    <name type="scientific">Flectobacillus longus</name>
    <dbReference type="NCBI Taxonomy" id="2984207"/>
    <lineage>
        <taxon>Bacteria</taxon>
        <taxon>Pseudomonadati</taxon>
        <taxon>Bacteroidota</taxon>
        <taxon>Cytophagia</taxon>
        <taxon>Cytophagales</taxon>
        <taxon>Flectobacillaceae</taxon>
        <taxon>Flectobacillus</taxon>
    </lineage>
</organism>
<comment type="function">
    <text evidence="5">Transfers and isomerizes the ribose moiety from AdoMet to the 7-aminomethyl group of 7-deazaguanine (preQ1-tRNA) to give epoxyqueuosine (oQ-tRNA).</text>
</comment>
<dbReference type="HAMAP" id="MF_00113">
    <property type="entry name" value="QueA"/>
    <property type="match status" value="1"/>
</dbReference>
<dbReference type="Gene3D" id="3.40.1780.10">
    <property type="entry name" value="QueA-like"/>
    <property type="match status" value="2"/>
</dbReference>
<dbReference type="EC" id="2.4.99.17" evidence="5"/>
<evidence type="ECO:0000256" key="2">
    <source>
        <dbReference type="ARBA" id="ARBA00022679"/>
    </source>
</evidence>
<evidence type="ECO:0000313" key="6">
    <source>
        <dbReference type="EMBL" id="MDI9865978.1"/>
    </source>
</evidence>
<keyword evidence="2 5" id="KW-0808">Transferase</keyword>
<dbReference type="InterPro" id="IPR042118">
    <property type="entry name" value="QueA_dom1"/>
</dbReference>
<gene>
    <name evidence="5" type="primary">queA</name>
    <name evidence="6" type="ORF">QM480_16670</name>
</gene>
<evidence type="ECO:0000256" key="1">
    <source>
        <dbReference type="ARBA" id="ARBA00022490"/>
    </source>
</evidence>
<evidence type="ECO:0000313" key="7">
    <source>
        <dbReference type="Proteomes" id="UP001236569"/>
    </source>
</evidence>
<comment type="catalytic activity">
    <reaction evidence="5">
        <text>7-aminomethyl-7-carbaguanosine(34) in tRNA + S-adenosyl-L-methionine = epoxyqueuosine(34) in tRNA + adenine + L-methionine + 2 H(+)</text>
        <dbReference type="Rhea" id="RHEA:32155"/>
        <dbReference type="Rhea" id="RHEA-COMP:10342"/>
        <dbReference type="Rhea" id="RHEA-COMP:18582"/>
        <dbReference type="ChEBI" id="CHEBI:15378"/>
        <dbReference type="ChEBI" id="CHEBI:16708"/>
        <dbReference type="ChEBI" id="CHEBI:57844"/>
        <dbReference type="ChEBI" id="CHEBI:59789"/>
        <dbReference type="ChEBI" id="CHEBI:82833"/>
        <dbReference type="ChEBI" id="CHEBI:194443"/>
        <dbReference type="EC" id="2.4.99.17"/>
    </reaction>
</comment>
<evidence type="ECO:0000256" key="5">
    <source>
        <dbReference type="HAMAP-Rule" id="MF_00113"/>
    </source>
</evidence>
<comment type="subcellular location">
    <subcellularLocation>
        <location evidence="5">Cytoplasm</location>
    </subcellularLocation>
</comment>
<dbReference type="Gene3D" id="2.40.10.240">
    <property type="entry name" value="QueA-like"/>
    <property type="match status" value="1"/>
</dbReference>
<dbReference type="RefSeq" id="WP_283370895.1">
    <property type="nucleotide sequence ID" value="NZ_JASHID010000012.1"/>
</dbReference>
<comment type="caution">
    <text evidence="6">The sequence shown here is derived from an EMBL/GenBank/DDBJ whole genome shotgun (WGS) entry which is preliminary data.</text>
</comment>
<dbReference type="Pfam" id="PF02547">
    <property type="entry name" value="Queuosine_synth"/>
    <property type="match status" value="2"/>
</dbReference>
<keyword evidence="7" id="KW-1185">Reference proteome</keyword>
<sequence>MYRYKYLINNTMNEHSITDIKLSDYTYELPDERIAKFPLTERDQSKLQVYHQGEITHTQFYQITDYLPQGSLLVFNNTKVIPARIHFQKPTGATIQIFLLHPIAPTAVINLAMEVSESSIWECMIGNKKRFKKNDILQRTLQVNGNEVVVSAKLANEEQNHVELSWQNLSNDAPILFVDLIQSLGEIPLPPYLNRETESSDYETYQTVYSEKKGAVAAPTAGLHFTEQVLQKLQQAGFKQDFLTLHVGAGTFQPIKVENIVEHRMHNEQIVFSRKNLQTLLQHEGPIIPVGTTSMRALESLYWFGVKLGKGDSDFLIEKLYPYHHTETLPSRQESFATILNFMESNDIEELTGETEIFIFPGYQFKVCRGIVTNYHQPESTLVLLIAALIGEDWRKVYQEAMEKDYRFLSYGDSSLLLP</sequence>
<dbReference type="PANTHER" id="PTHR30307:SF0">
    <property type="entry name" value="S-ADENOSYLMETHIONINE:TRNA RIBOSYLTRANSFERASE-ISOMERASE"/>
    <property type="match status" value="1"/>
</dbReference>
<dbReference type="InterPro" id="IPR042119">
    <property type="entry name" value="QueA_dom2"/>
</dbReference>
<dbReference type="PANTHER" id="PTHR30307">
    <property type="entry name" value="S-ADENOSYLMETHIONINE:TRNA RIBOSYLTRANSFERASE-ISOMERASE"/>
    <property type="match status" value="1"/>
</dbReference>
<dbReference type="SUPFAM" id="SSF111337">
    <property type="entry name" value="QueA-like"/>
    <property type="match status" value="1"/>
</dbReference>
<keyword evidence="1 5" id="KW-0963">Cytoplasm</keyword>
<protein>
    <recommendedName>
        <fullName evidence="5">S-adenosylmethionine:tRNA ribosyltransferase-isomerase</fullName>
        <ecNumber evidence="5">2.4.99.17</ecNumber>
    </recommendedName>
    <alternativeName>
        <fullName evidence="5">Queuosine biosynthesis protein QueA</fullName>
    </alternativeName>
</protein>
<keyword evidence="3 5" id="KW-0949">S-adenosyl-L-methionine</keyword>
<dbReference type="Proteomes" id="UP001236569">
    <property type="component" value="Unassembled WGS sequence"/>
</dbReference>
<comment type="pathway">
    <text evidence="5">tRNA modification; tRNA-queuosine biosynthesis.</text>
</comment>
<dbReference type="InterPro" id="IPR036100">
    <property type="entry name" value="QueA_sf"/>
</dbReference>
<evidence type="ECO:0000256" key="4">
    <source>
        <dbReference type="ARBA" id="ARBA00022785"/>
    </source>
</evidence>
<comment type="subunit">
    <text evidence="5">Monomer.</text>
</comment>
<keyword evidence="4 5" id="KW-0671">Queuosine biosynthesis</keyword>
<dbReference type="EMBL" id="JASHID010000012">
    <property type="protein sequence ID" value="MDI9865978.1"/>
    <property type="molecule type" value="Genomic_DNA"/>
</dbReference>
<dbReference type="InterPro" id="IPR003699">
    <property type="entry name" value="QueA"/>
</dbReference>
<reference evidence="6 7" key="1">
    <citation type="submission" date="2023-05" db="EMBL/GenBank/DDBJ databases">
        <title>Novel species of genus Flectobacillus isolated from stream in China.</title>
        <authorList>
            <person name="Lu H."/>
        </authorList>
    </citation>
    <scope>NUCLEOTIDE SEQUENCE [LARGE SCALE GENOMIC DNA]</scope>
    <source>
        <strain evidence="6 7">DC10W</strain>
    </source>
</reference>
<name>A0ABT6YS76_9BACT</name>
<comment type="similarity">
    <text evidence="5">Belongs to the QueA family.</text>
</comment>
<proteinExistence type="inferred from homology"/>
<evidence type="ECO:0000256" key="3">
    <source>
        <dbReference type="ARBA" id="ARBA00022691"/>
    </source>
</evidence>